<gene>
    <name evidence="1" type="ORF">EZS28_027123</name>
</gene>
<sequence>MTCRERQPTSANEICSPRLTSPRLSATIRSIIEVDSPFEKEQLTTIQPQARRRSSIFEETIMPDPSVCRWLLDIISEDEHMAKESAHFILSGPQLIRVVAYTYEVPETPDVYTRTEANELLDEKADKSDTYNKNETNELLNEKADKTDLDDYYTKPETYAKVEVYNKTEVDGFLDEKANVGTSYSKSEDDALLLLKADKTELIDSYSKTEDDALLLLKADKTQLIDSYSKTEDDALLLLKADKTDFNEYYTCGQVDEFLDEKADKTQLIDSYSKTEDDALLLLKADKTQLIDSYSKTEDDALLLLKADKTQLIDSYSKTEDDALLLQKADKTDLNNFVDLTSAQTVSGQKQFGVISVSSISKQSKNDASILLAGGGDMLVSTLVNQTELQEVRDIATGKSKGYVFANTDEMNTWMEDQENVAKLAIGDNLYIVDKEVTDYWWDGTSLRMLETELPDMSNVVITLGAATGNGNAITDISIDGNTITPAKNTTFVTTGNDQSITGMKTFTSTIISNGIQYSGYDNNSVFLAGGGVKSISDINASVDLSDYYEKEEVDSLFEVQINSHYNKEQTDLLLDDKANVTDLDSYVTLGTSQTINANKTFNNACRFTSTIEGTSTITGSSFIKSGADNTVVLLGAGATKPISEFTNTIDDSNYVKKTGQDLQVIEGYLRKGSEPEEVSEDDEDYVTRKDVKNSYVSLSGDQQIIGLKSFYNNVTANGFIKKDGTNQQVLLANGSTKPLSDFASGSVDDSNFVKKTGQVTQSITGKLIRTDSSESFDNLQNMQYPTKYDVDGAFVKKTGKTLQVIKGVIRKNMDDVEGLSDDDDDYMTRGDIQQNFVGIWGDQSISGDKTFLNNVTAPAFVKSGGTNQQVLLANGSTKPLSEFSSGGGDMSNYVQKTGQVTQSITGKLIRTDSSESLVDMESGQYTTKYSVNNIFVKKFGQATQSIDGNLIRTGSEISFENLQPDQYITKQDAKYGFVQKEGQQVQVIEGRLRKKIDYDGDEEEESEDDDYLIQKDLKDRFVSLAGTQTVTGQKTFTISVTAPAFVKYSGTNQQVLLADGTVKQLSEFNPDLQMEDITDKIRDWNMSISPLYKKLCRLGSLYLLFLQVKPLAQFNAGINPKICEFGTASEVISPTGTS</sequence>
<accession>A0A5J4V4R6</accession>
<dbReference type="EMBL" id="SNRW01009887">
    <property type="protein sequence ID" value="KAA6377350.1"/>
    <property type="molecule type" value="Genomic_DNA"/>
</dbReference>
<reference evidence="1 2" key="1">
    <citation type="submission" date="2019-03" db="EMBL/GenBank/DDBJ databases">
        <title>Single cell metagenomics reveals metabolic interactions within the superorganism composed of flagellate Streblomastix strix and complex community of Bacteroidetes bacteria on its surface.</title>
        <authorList>
            <person name="Treitli S.C."/>
            <person name="Kolisko M."/>
            <person name="Husnik F."/>
            <person name="Keeling P."/>
            <person name="Hampl V."/>
        </authorList>
    </citation>
    <scope>NUCLEOTIDE SEQUENCE [LARGE SCALE GENOMIC DNA]</scope>
    <source>
        <strain evidence="1">ST1C</strain>
    </source>
</reference>
<name>A0A5J4V4R6_9EUKA</name>
<evidence type="ECO:0000313" key="2">
    <source>
        <dbReference type="Proteomes" id="UP000324800"/>
    </source>
</evidence>
<organism evidence="1 2">
    <name type="scientific">Streblomastix strix</name>
    <dbReference type="NCBI Taxonomy" id="222440"/>
    <lineage>
        <taxon>Eukaryota</taxon>
        <taxon>Metamonada</taxon>
        <taxon>Preaxostyla</taxon>
        <taxon>Oxymonadida</taxon>
        <taxon>Streblomastigidae</taxon>
        <taxon>Streblomastix</taxon>
    </lineage>
</organism>
<feature type="non-terminal residue" evidence="1">
    <location>
        <position position="1139"/>
    </location>
</feature>
<dbReference type="AlphaFoldDB" id="A0A5J4V4R6"/>
<protein>
    <submittedName>
        <fullName evidence="1">Uncharacterized protein</fullName>
    </submittedName>
</protein>
<dbReference type="Proteomes" id="UP000324800">
    <property type="component" value="Unassembled WGS sequence"/>
</dbReference>
<proteinExistence type="predicted"/>
<evidence type="ECO:0000313" key="1">
    <source>
        <dbReference type="EMBL" id="KAA6377350.1"/>
    </source>
</evidence>
<comment type="caution">
    <text evidence="1">The sequence shown here is derived from an EMBL/GenBank/DDBJ whole genome shotgun (WGS) entry which is preliminary data.</text>
</comment>